<proteinExistence type="predicted"/>
<dbReference type="InterPro" id="IPR017930">
    <property type="entry name" value="Myb_dom"/>
</dbReference>
<dbReference type="InterPro" id="IPR006447">
    <property type="entry name" value="Myb_dom_plants"/>
</dbReference>
<dbReference type="CDD" id="cd00167">
    <property type="entry name" value="SANT"/>
    <property type="match status" value="2"/>
</dbReference>
<dbReference type="GO" id="GO:0000976">
    <property type="term" value="F:transcription cis-regulatory region binding"/>
    <property type="evidence" value="ECO:0007669"/>
    <property type="project" value="UniProtKB-ARBA"/>
</dbReference>
<keyword evidence="3" id="KW-0238">DNA-binding</keyword>
<keyword evidence="4" id="KW-0804">Transcription</keyword>
<dbReference type="InterPro" id="IPR009057">
    <property type="entry name" value="Homeodomain-like_sf"/>
</dbReference>
<reference evidence="9 10" key="1">
    <citation type="submission" date="2020-09" db="EMBL/GenBank/DDBJ databases">
        <title>De no assembly of potato wild relative species, Solanum commersonii.</title>
        <authorList>
            <person name="Cho K."/>
        </authorList>
    </citation>
    <scope>NUCLEOTIDE SEQUENCE [LARGE SCALE GENOMIC DNA]</scope>
    <source>
        <strain evidence="9">LZ3.2</strain>
        <tissue evidence="9">Leaf</tissue>
    </source>
</reference>
<dbReference type="Pfam" id="PF00249">
    <property type="entry name" value="Myb_DNA-binding"/>
    <property type="match status" value="2"/>
</dbReference>
<gene>
    <name evidence="9" type="ORF">H5410_026223</name>
</gene>
<dbReference type="SMART" id="SM00717">
    <property type="entry name" value="SANT"/>
    <property type="match status" value="2"/>
</dbReference>
<dbReference type="OrthoDB" id="118550at2759"/>
<dbReference type="Gene3D" id="1.10.10.60">
    <property type="entry name" value="Homeodomain-like"/>
    <property type="match status" value="2"/>
</dbReference>
<dbReference type="AlphaFoldDB" id="A0A9J5YVG3"/>
<evidence type="ECO:0000313" key="9">
    <source>
        <dbReference type="EMBL" id="KAG5604731.1"/>
    </source>
</evidence>
<dbReference type="PROSITE" id="PS51294">
    <property type="entry name" value="HTH_MYB"/>
    <property type="match status" value="2"/>
</dbReference>
<evidence type="ECO:0000259" key="7">
    <source>
        <dbReference type="PROSITE" id="PS51293"/>
    </source>
</evidence>
<dbReference type="InterPro" id="IPR017884">
    <property type="entry name" value="SANT_dom"/>
</dbReference>
<feature type="domain" description="SANT" evidence="7">
    <location>
        <begin position="145"/>
        <end position="197"/>
    </location>
</feature>
<dbReference type="Proteomes" id="UP000824120">
    <property type="component" value="Chromosome 5"/>
</dbReference>
<dbReference type="GO" id="GO:0006355">
    <property type="term" value="P:regulation of DNA-templated transcription"/>
    <property type="evidence" value="ECO:0007669"/>
    <property type="project" value="UniProtKB-ARBA"/>
</dbReference>
<dbReference type="PANTHER" id="PTHR44191">
    <property type="entry name" value="TRANSCRIPTION FACTOR KUA1"/>
    <property type="match status" value="1"/>
</dbReference>
<feature type="domain" description="HTH myb-type" evidence="8">
    <location>
        <begin position="28"/>
        <end position="80"/>
    </location>
</feature>
<feature type="domain" description="SANT" evidence="7">
    <location>
        <begin position="30"/>
        <end position="83"/>
    </location>
</feature>
<evidence type="ECO:0000259" key="8">
    <source>
        <dbReference type="PROSITE" id="PS51294"/>
    </source>
</evidence>
<evidence type="ECO:0000256" key="2">
    <source>
        <dbReference type="ARBA" id="ARBA00023015"/>
    </source>
</evidence>
<organism evidence="9 10">
    <name type="scientific">Solanum commersonii</name>
    <name type="common">Commerson's wild potato</name>
    <name type="synonym">Commerson's nightshade</name>
    <dbReference type="NCBI Taxonomy" id="4109"/>
    <lineage>
        <taxon>Eukaryota</taxon>
        <taxon>Viridiplantae</taxon>
        <taxon>Streptophyta</taxon>
        <taxon>Embryophyta</taxon>
        <taxon>Tracheophyta</taxon>
        <taxon>Spermatophyta</taxon>
        <taxon>Magnoliopsida</taxon>
        <taxon>eudicotyledons</taxon>
        <taxon>Gunneridae</taxon>
        <taxon>Pentapetalae</taxon>
        <taxon>asterids</taxon>
        <taxon>lamiids</taxon>
        <taxon>Solanales</taxon>
        <taxon>Solanaceae</taxon>
        <taxon>Solanoideae</taxon>
        <taxon>Solaneae</taxon>
        <taxon>Solanum</taxon>
    </lineage>
</organism>
<protein>
    <submittedName>
        <fullName evidence="9">Uncharacterized protein</fullName>
    </submittedName>
</protein>
<feature type="domain" description="Myb-like" evidence="6">
    <location>
        <begin position="24"/>
        <end position="76"/>
    </location>
</feature>
<evidence type="ECO:0000256" key="1">
    <source>
        <dbReference type="ARBA" id="ARBA00004123"/>
    </source>
</evidence>
<dbReference type="InterPro" id="IPR001005">
    <property type="entry name" value="SANT/Myb"/>
</dbReference>
<dbReference type="GO" id="GO:0005634">
    <property type="term" value="C:nucleus"/>
    <property type="evidence" value="ECO:0007669"/>
    <property type="project" value="UniProtKB-SubCell"/>
</dbReference>
<evidence type="ECO:0000256" key="4">
    <source>
        <dbReference type="ARBA" id="ARBA00023163"/>
    </source>
</evidence>
<dbReference type="NCBIfam" id="TIGR01557">
    <property type="entry name" value="myb_SHAQKYF"/>
    <property type="match status" value="2"/>
</dbReference>
<dbReference type="EMBL" id="JACXVP010000005">
    <property type="protein sequence ID" value="KAG5604731.1"/>
    <property type="molecule type" value="Genomic_DNA"/>
</dbReference>
<comment type="caution">
    <text evidence="9">The sequence shown here is derived from an EMBL/GenBank/DDBJ whole genome shotgun (WGS) entry which is preliminary data.</text>
</comment>
<evidence type="ECO:0000256" key="5">
    <source>
        <dbReference type="ARBA" id="ARBA00023242"/>
    </source>
</evidence>
<sequence>MGDSNRSFKLFGVTISTDDNEDSASRNKGKRWSEDEHRAFLSGLDKLGSGNWTEIAKQFVPSRTKTQISSHAQKYFAWLKAKNDKAVKSTSTVELSSSTTSEKETLNEEISLSPMPINYRVPNDFVPYVSNTENNGDSVDFLSRKQEGKWTEDEHEAFLIGLDKVGRNWTRVSKEFVPSRTPTQITSHAQKFFDNQKNNRGPKRSVFENNFDQESTSTCPESVMKGKQVLK</sequence>
<dbReference type="PROSITE" id="PS51293">
    <property type="entry name" value="SANT"/>
    <property type="match status" value="2"/>
</dbReference>
<keyword evidence="5" id="KW-0539">Nucleus</keyword>
<name>A0A9J5YVG3_SOLCO</name>
<evidence type="ECO:0000256" key="3">
    <source>
        <dbReference type="ARBA" id="ARBA00023125"/>
    </source>
</evidence>
<dbReference type="GO" id="GO:0010597">
    <property type="term" value="P:green leaf volatile biosynthetic process"/>
    <property type="evidence" value="ECO:0007669"/>
    <property type="project" value="UniProtKB-ARBA"/>
</dbReference>
<feature type="domain" description="Myb-like" evidence="6">
    <location>
        <begin position="142"/>
        <end position="193"/>
    </location>
</feature>
<dbReference type="PROSITE" id="PS50090">
    <property type="entry name" value="MYB_LIKE"/>
    <property type="match status" value="2"/>
</dbReference>
<keyword evidence="10" id="KW-1185">Reference proteome</keyword>
<dbReference type="PANTHER" id="PTHR44191:SF62">
    <property type="entry name" value="OS04G0341900 PROTEIN"/>
    <property type="match status" value="1"/>
</dbReference>
<keyword evidence="2" id="KW-0805">Transcription regulation</keyword>
<feature type="domain" description="HTH myb-type" evidence="8">
    <location>
        <begin position="142"/>
        <end position="197"/>
    </location>
</feature>
<dbReference type="InterPro" id="IPR052245">
    <property type="entry name" value="Plant_Stress_Dev_TF"/>
</dbReference>
<evidence type="ECO:0000313" key="10">
    <source>
        <dbReference type="Proteomes" id="UP000824120"/>
    </source>
</evidence>
<evidence type="ECO:0000259" key="6">
    <source>
        <dbReference type="PROSITE" id="PS50090"/>
    </source>
</evidence>
<accession>A0A9J5YVG3</accession>
<dbReference type="SUPFAM" id="SSF46689">
    <property type="entry name" value="Homeodomain-like"/>
    <property type="match status" value="2"/>
</dbReference>
<comment type="subcellular location">
    <subcellularLocation>
        <location evidence="1">Nucleus</location>
    </subcellularLocation>
</comment>